<keyword evidence="4 10" id="KW-0547">Nucleotide-binding</keyword>
<dbReference type="NCBIfam" id="TIGR01143">
    <property type="entry name" value="murF"/>
    <property type="match status" value="1"/>
</dbReference>
<dbReference type="SUPFAM" id="SSF63418">
    <property type="entry name" value="MurE/MurF N-terminal domain"/>
    <property type="match status" value="1"/>
</dbReference>
<dbReference type="EMBL" id="WBZJ01000002">
    <property type="protein sequence ID" value="KAB3520821.1"/>
    <property type="molecule type" value="Genomic_DNA"/>
</dbReference>
<comment type="catalytic activity">
    <reaction evidence="10 11">
        <text>D-alanyl-D-alanine + UDP-N-acetyl-alpha-D-muramoyl-L-alanyl-gamma-D-glutamyl-meso-2,6-diaminopimelate + ATP = UDP-N-acetyl-alpha-D-muramoyl-L-alanyl-gamma-D-glutamyl-meso-2,6-diaminopimeloyl-D-alanyl-D-alanine + ADP + phosphate + H(+)</text>
        <dbReference type="Rhea" id="RHEA:28374"/>
        <dbReference type="ChEBI" id="CHEBI:15378"/>
        <dbReference type="ChEBI" id="CHEBI:30616"/>
        <dbReference type="ChEBI" id="CHEBI:43474"/>
        <dbReference type="ChEBI" id="CHEBI:57822"/>
        <dbReference type="ChEBI" id="CHEBI:61386"/>
        <dbReference type="ChEBI" id="CHEBI:83905"/>
        <dbReference type="ChEBI" id="CHEBI:456216"/>
        <dbReference type="EC" id="6.3.2.10"/>
    </reaction>
</comment>
<dbReference type="Proteomes" id="UP000436181">
    <property type="component" value="Unassembled WGS sequence"/>
</dbReference>
<keyword evidence="3 10" id="KW-0132">Cell division</keyword>
<keyword evidence="2 10" id="KW-0436">Ligase</keyword>
<dbReference type="PANTHER" id="PTHR43024">
    <property type="entry name" value="UDP-N-ACETYLMURAMOYL-TRIPEPTIDE--D-ALANYL-D-ALANINE LIGASE"/>
    <property type="match status" value="1"/>
</dbReference>
<evidence type="ECO:0000259" key="13">
    <source>
        <dbReference type="Pfam" id="PF02875"/>
    </source>
</evidence>
<dbReference type="InterPro" id="IPR036565">
    <property type="entry name" value="Mur-like_cat_sf"/>
</dbReference>
<dbReference type="RefSeq" id="WP_151844385.1">
    <property type="nucleotide sequence ID" value="NZ_WBZJ01000002.1"/>
</dbReference>
<feature type="domain" description="Mur ligase central" evidence="14">
    <location>
        <begin position="133"/>
        <end position="321"/>
    </location>
</feature>
<dbReference type="HAMAP" id="MF_02019">
    <property type="entry name" value="MurF"/>
    <property type="match status" value="1"/>
</dbReference>
<sequence>MIELTIGEIADITGASPIGGVDLQQPVQGPVEFDSRKVSQGSIFMALPGASVDGHDFVPKALESGAALALVGRTVDAPALVAEPVALSDEASNASAFEYDSEGHGAAVIAAIDALARYNTDHLKDKGMSVVAVTGSAGKTSTKDFLGSVLELAGDIVAPPGSFNNEIGLPYTALRATESTRFLVLEMSARGVGHIKHLTQVTPPNIGVVLNVGTAHLGEFGSREAIAQAKGELVEALPETGVAILNADDPKVLAMQERTTARVVTFSAEGRTDATYYAANVVLDDMTRPSFSLHHPDGVVDITLSVHGEHQVSNALAAIAVGMEAGLSAEDVARAVSGHTATSERRMDVKTRARDRVTVINDSYNANPESMRAGLHALAFTTSHRDNGHSWAVLGQMGELGDEATEEHEALGRAVAEFGIQNLVVVGTGVNQLALAEAADAAGVKTTTVESTDAAINYVDLEVQEDDVVLVKASYSDALWEVADGLLMGETIVDPGKDK</sequence>
<proteinExistence type="inferred from homology"/>
<keyword evidence="7 10" id="KW-0573">Peptidoglycan synthesis</keyword>
<comment type="caution">
    <text evidence="15">The sequence shown here is derived from an EMBL/GenBank/DDBJ whole genome shotgun (WGS) entry which is preliminary data.</text>
</comment>
<dbReference type="Gene3D" id="3.90.190.20">
    <property type="entry name" value="Mur ligase, C-terminal domain"/>
    <property type="match status" value="1"/>
</dbReference>
<dbReference type="InterPro" id="IPR036615">
    <property type="entry name" value="Mur_ligase_C_dom_sf"/>
</dbReference>
<name>A0ABQ6VDD7_9CORY</name>
<dbReference type="Pfam" id="PF01225">
    <property type="entry name" value="Mur_ligase"/>
    <property type="match status" value="1"/>
</dbReference>
<evidence type="ECO:0000256" key="4">
    <source>
        <dbReference type="ARBA" id="ARBA00022741"/>
    </source>
</evidence>
<dbReference type="InterPro" id="IPR051046">
    <property type="entry name" value="MurCDEF_CellWall_CoF430Synth"/>
</dbReference>
<gene>
    <name evidence="10" type="primary">murF</name>
    <name evidence="15" type="ORF">F8377_06125</name>
</gene>
<dbReference type="InterPro" id="IPR035911">
    <property type="entry name" value="MurE/MurF_N"/>
</dbReference>
<feature type="domain" description="Mur ligase N-terminal catalytic" evidence="12">
    <location>
        <begin position="31"/>
        <end position="75"/>
    </location>
</feature>
<dbReference type="Gene3D" id="3.40.1390.10">
    <property type="entry name" value="MurE/MurF, N-terminal domain"/>
    <property type="match status" value="1"/>
</dbReference>
<comment type="pathway">
    <text evidence="10 11">Cell wall biogenesis; peptidoglycan biosynthesis.</text>
</comment>
<evidence type="ECO:0000259" key="14">
    <source>
        <dbReference type="Pfam" id="PF08245"/>
    </source>
</evidence>
<dbReference type="Pfam" id="PF02875">
    <property type="entry name" value="Mur_ligase_C"/>
    <property type="match status" value="1"/>
</dbReference>
<keyword evidence="6 10" id="KW-0133">Cell shape</keyword>
<evidence type="ECO:0000256" key="10">
    <source>
        <dbReference type="HAMAP-Rule" id="MF_02019"/>
    </source>
</evidence>
<feature type="binding site" evidence="10">
    <location>
        <begin position="135"/>
        <end position="141"/>
    </location>
    <ligand>
        <name>ATP</name>
        <dbReference type="ChEBI" id="CHEBI:30616"/>
    </ligand>
</feature>
<keyword evidence="8 10" id="KW-0131">Cell cycle</keyword>
<comment type="similarity">
    <text evidence="10">Belongs to the MurCDEF family. MurF subfamily.</text>
</comment>
<evidence type="ECO:0000256" key="2">
    <source>
        <dbReference type="ARBA" id="ARBA00022598"/>
    </source>
</evidence>
<organism evidence="15 16">
    <name type="scientific">Corynebacterium zhongnanshanii</name>
    <dbReference type="NCBI Taxonomy" id="2768834"/>
    <lineage>
        <taxon>Bacteria</taxon>
        <taxon>Bacillati</taxon>
        <taxon>Actinomycetota</taxon>
        <taxon>Actinomycetes</taxon>
        <taxon>Mycobacteriales</taxon>
        <taxon>Corynebacteriaceae</taxon>
        <taxon>Corynebacterium</taxon>
    </lineage>
</organism>
<dbReference type="InterPro" id="IPR000713">
    <property type="entry name" value="Mur_ligase_N"/>
</dbReference>
<evidence type="ECO:0000256" key="6">
    <source>
        <dbReference type="ARBA" id="ARBA00022960"/>
    </source>
</evidence>
<evidence type="ECO:0000256" key="3">
    <source>
        <dbReference type="ARBA" id="ARBA00022618"/>
    </source>
</evidence>
<keyword evidence="1 10" id="KW-0963">Cytoplasm</keyword>
<dbReference type="InterPro" id="IPR005863">
    <property type="entry name" value="UDP-N-AcMur_synth"/>
</dbReference>
<feature type="domain" description="Mur ligase C-terminal" evidence="13">
    <location>
        <begin position="345"/>
        <end position="474"/>
    </location>
</feature>
<dbReference type="InterPro" id="IPR013221">
    <property type="entry name" value="Mur_ligase_cen"/>
</dbReference>
<evidence type="ECO:0000256" key="1">
    <source>
        <dbReference type="ARBA" id="ARBA00022490"/>
    </source>
</evidence>
<evidence type="ECO:0000256" key="7">
    <source>
        <dbReference type="ARBA" id="ARBA00022984"/>
    </source>
</evidence>
<keyword evidence="5 10" id="KW-0067">ATP-binding</keyword>
<dbReference type="InterPro" id="IPR004101">
    <property type="entry name" value="Mur_ligase_C"/>
</dbReference>
<dbReference type="GO" id="GO:0016874">
    <property type="term" value="F:ligase activity"/>
    <property type="evidence" value="ECO:0007669"/>
    <property type="project" value="UniProtKB-KW"/>
</dbReference>
<dbReference type="Gene3D" id="3.40.1190.10">
    <property type="entry name" value="Mur-like, catalytic domain"/>
    <property type="match status" value="1"/>
</dbReference>
<dbReference type="Pfam" id="PF08245">
    <property type="entry name" value="Mur_ligase_M"/>
    <property type="match status" value="1"/>
</dbReference>
<dbReference type="SUPFAM" id="SSF53623">
    <property type="entry name" value="MurD-like peptide ligases, catalytic domain"/>
    <property type="match status" value="1"/>
</dbReference>
<evidence type="ECO:0000313" key="16">
    <source>
        <dbReference type="Proteomes" id="UP000436181"/>
    </source>
</evidence>
<evidence type="ECO:0000259" key="12">
    <source>
        <dbReference type="Pfam" id="PF01225"/>
    </source>
</evidence>
<dbReference type="PANTHER" id="PTHR43024:SF1">
    <property type="entry name" value="UDP-N-ACETYLMURAMOYL-TRIPEPTIDE--D-ALANYL-D-ALANINE LIGASE"/>
    <property type="match status" value="1"/>
</dbReference>
<evidence type="ECO:0000256" key="5">
    <source>
        <dbReference type="ARBA" id="ARBA00022840"/>
    </source>
</evidence>
<keyword evidence="9 10" id="KW-0961">Cell wall biogenesis/degradation</keyword>
<evidence type="ECO:0000256" key="9">
    <source>
        <dbReference type="ARBA" id="ARBA00023316"/>
    </source>
</evidence>
<evidence type="ECO:0000256" key="11">
    <source>
        <dbReference type="RuleBase" id="RU004136"/>
    </source>
</evidence>
<dbReference type="EC" id="6.3.2.10" evidence="10 11"/>
<comment type="function">
    <text evidence="10 11">Involved in cell wall formation. Catalyzes the final step in the synthesis of UDP-N-acetylmuramoyl-pentapeptide, the precursor of murein.</text>
</comment>
<evidence type="ECO:0000256" key="8">
    <source>
        <dbReference type="ARBA" id="ARBA00023306"/>
    </source>
</evidence>
<accession>A0ABQ6VDD7</accession>
<evidence type="ECO:0000313" key="15">
    <source>
        <dbReference type="EMBL" id="KAB3520821.1"/>
    </source>
</evidence>
<keyword evidence="16" id="KW-1185">Reference proteome</keyword>
<dbReference type="SUPFAM" id="SSF53244">
    <property type="entry name" value="MurD-like peptide ligases, peptide-binding domain"/>
    <property type="match status" value="1"/>
</dbReference>
<protein>
    <recommendedName>
        <fullName evidence="10 11">UDP-N-acetylmuramoyl-tripeptide--D-alanyl-D-alanine ligase</fullName>
        <ecNumber evidence="10 11">6.3.2.10</ecNumber>
    </recommendedName>
    <alternativeName>
        <fullName evidence="10">D-alanyl-D-alanine-adding enzyme</fullName>
    </alternativeName>
</protein>
<comment type="subcellular location">
    <subcellularLocation>
        <location evidence="10 11">Cytoplasm</location>
    </subcellularLocation>
</comment>
<reference evidence="15 16" key="1">
    <citation type="submission" date="2019-10" db="EMBL/GenBank/DDBJ databases">
        <title>Corynebacterium sp novel species isolated from the respiratory tract of Marmot.</title>
        <authorList>
            <person name="Zhang G."/>
        </authorList>
    </citation>
    <scope>NUCLEOTIDE SEQUENCE [LARGE SCALE GENOMIC DNA]</scope>
    <source>
        <strain evidence="15 16">336</strain>
    </source>
</reference>